<keyword evidence="3" id="KW-1185">Reference proteome</keyword>
<dbReference type="InterPro" id="IPR025629">
    <property type="entry name" value="DUF4287"/>
</dbReference>
<dbReference type="InterPro" id="IPR043714">
    <property type="entry name" value="DUF5655"/>
</dbReference>
<gene>
    <name evidence="2" type="ORF">J4E96_10125</name>
</gene>
<dbReference type="EMBL" id="CP071868">
    <property type="protein sequence ID" value="QTE27789.1"/>
    <property type="molecule type" value="Genomic_DNA"/>
</dbReference>
<organism evidence="2 3">
    <name type="scientific">Pengzhenrongella sicca</name>
    <dbReference type="NCBI Taxonomy" id="2819238"/>
    <lineage>
        <taxon>Bacteria</taxon>
        <taxon>Bacillati</taxon>
        <taxon>Actinomycetota</taxon>
        <taxon>Actinomycetes</taxon>
        <taxon>Micrococcales</taxon>
        <taxon>Pengzhenrongella</taxon>
    </lineage>
</organism>
<protein>
    <submittedName>
        <fullName evidence="2">DUF4287 domain-containing protein</fullName>
    </submittedName>
</protein>
<feature type="domain" description="DUF5655" evidence="1">
    <location>
        <begin position="79"/>
        <end position="182"/>
    </location>
</feature>
<dbReference type="AlphaFoldDB" id="A0A8A4Z9S4"/>
<accession>A0A8A4Z9S4</accession>
<evidence type="ECO:0000259" key="1">
    <source>
        <dbReference type="Pfam" id="PF18899"/>
    </source>
</evidence>
<dbReference type="RefSeq" id="WP_227421999.1">
    <property type="nucleotide sequence ID" value="NZ_CP071868.1"/>
</dbReference>
<dbReference type="Proteomes" id="UP000663937">
    <property type="component" value="Chromosome"/>
</dbReference>
<dbReference type="Pfam" id="PF14117">
    <property type="entry name" value="DUF4287"/>
    <property type="match status" value="1"/>
</dbReference>
<dbReference type="KEGG" id="psic:J4E96_10125"/>
<proteinExistence type="predicted"/>
<dbReference type="Pfam" id="PF18899">
    <property type="entry name" value="DUF5655"/>
    <property type="match status" value="1"/>
</dbReference>
<sequence>MSTPEQAAAAQLRNIEQATGRSVADWAAAASAAGLERHGEILAWLKAEHGLTHGNANGLALAVRAAAAGGPASPDALLDAQYAKGKAALRPICDLVVATARGLGDDVSVVVQKSAVSLRRGRQFALVEAPSAARVRLGFNLKGAEPAGRVVATTGMCTHSVDLTGPANVDDEVRAWLTRAYDARA</sequence>
<reference evidence="2" key="1">
    <citation type="submission" date="2021-03" db="EMBL/GenBank/DDBJ databases">
        <title>Pengzhenrongella sicca gen. nov., sp. nov., a new member of suborder Micrococcineae isolated from High-Arctic tundra soil.</title>
        <authorList>
            <person name="Peng F."/>
        </authorList>
    </citation>
    <scope>NUCLEOTIDE SEQUENCE</scope>
    <source>
        <strain evidence="2">LRZ-2</strain>
    </source>
</reference>
<evidence type="ECO:0000313" key="3">
    <source>
        <dbReference type="Proteomes" id="UP000663937"/>
    </source>
</evidence>
<evidence type="ECO:0000313" key="2">
    <source>
        <dbReference type="EMBL" id="QTE27789.1"/>
    </source>
</evidence>
<name>A0A8A4Z9S4_9MICO</name>